<protein>
    <recommendedName>
        <fullName evidence="10">Phosphoglycerate dehydrogenase</fullName>
    </recommendedName>
</protein>
<dbReference type="CDD" id="cd12176">
    <property type="entry name" value="PGDH_3"/>
    <property type="match status" value="1"/>
</dbReference>
<dbReference type="PANTHER" id="PTHR43761:SF1">
    <property type="entry name" value="D-ISOMER SPECIFIC 2-HYDROXYACID DEHYDROGENASE CATALYTIC DOMAIN-CONTAINING PROTEIN-RELATED"/>
    <property type="match status" value="1"/>
</dbReference>
<dbReference type="Gene3D" id="3.40.50.720">
    <property type="entry name" value="NAD(P)-binding Rossmann-like Domain"/>
    <property type="match status" value="2"/>
</dbReference>
<dbReference type="Pfam" id="PF00389">
    <property type="entry name" value="2-Hacid_dh"/>
    <property type="match status" value="1"/>
</dbReference>
<evidence type="ECO:0000256" key="2">
    <source>
        <dbReference type="ARBA" id="ARBA00023002"/>
    </source>
</evidence>
<feature type="domain" description="D-isomer specific 2-hydroxyacid dehydrogenase catalytic" evidence="6">
    <location>
        <begin position="10"/>
        <end position="321"/>
    </location>
</feature>
<organism evidence="9">
    <name type="scientific">Vannella robusta</name>
    <dbReference type="NCBI Taxonomy" id="1487602"/>
    <lineage>
        <taxon>Eukaryota</taxon>
        <taxon>Amoebozoa</taxon>
        <taxon>Discosea</taxon>
        <taxon>Flabellinia</taxon>
        <taxon>Vannellidae</taxon>
        <taxon>Vannella</taxon>
    </lineage>
</organism>
<dbReference type="PROSITE" id="PS00065">
    <property type="entry name" value="D_2_HYDROXYACID_DH_1"/>
    <property type="match status" value="1"/>
</dbReference>
<comment type="similarity">
    <text evidence="1 5">Belongs to the D-isomer specific 2-hydroxyacid dehydrogenase family.</text>
</comment>
<evidence type="ECO:0000256" key="5">
    <source>
        <dbReference type="RuleBase" id="RU003719"/>
    </source>
</evidence>
<evidence type="ECO:0000259" key="6">
    <source>
        <dbReference type="Pfam" id="PF00389"/>
    </source>
</evidence>
<dbReference type="SUPFAM" id="SSF55021">
    <property type="entry name" value="ACT-like"/>
    <property type="match status" value="1"/>
</dbReference>
<reference evidence="9" key="1">
    <citation type="submission" date="2021-01" db="EMBL/GenBank/DDBJ databases">
        <authorList>
            <person name="Corre E."/>
            <person name="Pelletier E."/>
            <person name="Niang G."/>
            <person name="Scheremetjew M."/>
            <person name="Finn R."/>
            <person name="Kale V."/>
            <person name="Holt S."/>
            <person name="Cochrane G."/>
            <person name="Meng A."/>
            <person name="Brown T."/>
            <person name="Cohen L."/>
        </authorList>
    </citation>
    <scope>NUCLEOTIDE SEQUENCE</scope>
    <source>
        <strain evidence="9">DIVA3 518/3/11/1/6</strain>
    </source>
</reference>
<evidence type="ECO:0008006" key="10">
    <source>
        <dbReference type="Google" id="ProtNLM"/>
    </source>
</evidence>
<dbReference type="InterPro" id="IPR050418">
    <property type="entry name" value="D-iso_2-hydroxyacid_DH_PdxB"/>
</dbReference>
<dbReference type="GO" id="GO:0051287">
    <property type="term" value="F:NAD binding"/>
    <property type="evidence" value="ECO:0007669"/>
    <property type="project" value="InterPro"/>
</dbReference>
<dbReference type="Gene3D" id="3.30.70.260">
    <property type="match status" value="1"/>
</dbReference>
<evidence type="ECO:0000256" key="3">
    <source>
        <dbReference type="ARBA" id="ARBA00023027"/>
    </source>
</evidence>
<dbReference type="NCBIfam" id="NF008759">
    <property type="entry name" value="PRK11790.1"/>
    <property type="match status" value="1"/>
</dbReference>
<evidence type="ECO:0000256" key="1">
    <source>
        <dbReference type="ARBA" id="ARBA00005854"/>
    </source>
</evidence>
<dbReference type="InterPro" id="IPR006140">
    <property type="entry name" value="D-isomer_DH_NAD-bd"/>
</dbReference>
<gene>
    <name evidence="8" type="ORF">VSP0166_LOCUS866</name>
    <name evidence="9" type="ORF">VSP0166_LOCUS867</name>
</gene>
<keyword evidence="3" id="KW-0520">NAD</keyword>
<name>A0A6U1SW15_9EUKA</name>
<evidence type="ECO:0000256" key="4">
    <source>
        <dbReference type="ARBA" id="ARBA00029440"/>
    </source>
</evidence>
<evidence type="ECO:0000259" key="7">
    <source>
        <dbReference type="Pfam" id="PF02826"/>
    </source>
</evidence>
<evidence type="ECO:0000313" key="8">
    <source>
        <dbReference type="EMBL" id="CAE2200224.1"/>
    </source>
</evidence>
<dbReference type="EMBL" id="HBKP01001209">
    <property type="protein sequence ID" value="CAE2200224.1"/>
    <property type="molecule type" value="Transcribed_RNA"/>
</dbReference>
<dbReference type="AlphaFoldDB" id="A0A6U1SW15"/>
<dbReference type="EMBL" id="HBKP01001210">
    <property type="protein sequence ID" value="CAE2200225.1"/>
    <property type="molecule type" value="Transcribed_RNA"/>
</dbReference>
<proteinExistence type="inferred from homology"/>
<evidence type="ECO:0000313" key="9">
    <source>
        <dbReference type="EMBL" id="CAE2200225.1"/>
    </source>
</evidence>
<dbReference type="InterPro" id="IPR036291">
    <property type="entry name" value="NAD(P)-bd_dom_sf"/>
</dbReference>
<dbReference type="GO" id="GO:0004617">
    <property type="term" value="F:phosphoglycerate dehydrogenase activity"/>
    <property type="evidence" value="ECO:0007669"/>
    <property type="project" value="UniProtKB-ARBA"/>
</dbReference>
<dbReference type="FunFam" id="3.40.50.720:FF:000041">
    <property type="entry name" value="D-3-phosphoglycerate dehydrogenase"/>
    <property type="match status" value="1"/>
</dbReference>
<comment type="pathway">
    <text evidence="4">Amino-acid biosynthesis.</text>
</comment>
<dbReference type="PANTHER" id="PTHR43761">
    <property type="entry name" value="D-ISOMER SPECIFIC 2-HYDROXYACID DEHYDROGENASE FAMILY PROTEIN (AFU_ORTHOLOGUE AFUA_1G13630)"/>
    <property type="match status" value="1"/>
</dbReference>
<sequence length="404" mass="44022">MYNGEAIRVVLLEGVSVLALNEFKSQGFDVEYLKVALQGADLIEKIKDAHIIGVRSRTQVTAEVLRACKNLMAVACFCIGTNQVDLDVAAELGICVFNSPFCNTRSVAELIIAMVISLSRKLFDRSSEMHQGVWNKSSSGCYEVRKKTLGIVGYGHIGTQLSVLAEGLGMTVIYHDIRKKMAYSKSQQVPSLEELLAQSDFVTMHVPETPETKMMIRAEHFAQMKKGAYFLNASRGSVVDIPALAEALKSGHLAGAYVDVFPSEPKRNSDGWKVELQGIPNVIMTPHIGGSTEEAQEAIGGDVSEKIVSFINLGHTDGAVNMPNITLPVRGEGVHRIVTIHRNMPGTLSKLDAILSSHNIIQCNLGTQGPIGYVMHQIEAGPSTESLKEEIDQLSQTINCRVLF</sequence>
<dbReference type="InterPro" id="IPR029752">
    <property type="entry name" value="D-isomer_DH_CS1"/>
</dbReference>
<dbReference type="SUPFAM" id="SSF52283">
    <property type="entry name" value="Formate/glycerate dehydrogenase catalytic domain-like"/>
    <property type="match status" value="1"/>
</dbReference>
<dbReference type="InterPro" id="IPR045865">
    <property type="entry name" value="ACT-like_dom_sf"/>
</dbReference>
<dbReference type="InterPro" id="IPR029753">
    <property type="entry name" value="D-isomer_DH_CS"/>
</dbReference>
<keyword evidence="2 5" id="KW-0560">Oxidoreductase</keyword>
<dbReference type="GO" id="GO:0047545">
    <property type="term" value="F:(S)-2-hydroxyglutarate dehydrogenase activity"/>
    <property type="evidence" value="ECO:0007669"/>
    <property type="project" value="UniProtKB-ARBA"/>
</dbReference>
<dbReference type="Pfam" id="PF02826">
    <property type="entry name" value="2-Hacid_dh_C"/>
    <property type="match status" value="1"/>
</dbReference>
<dbReference type="GO" id="GO:0006564">
    <property type="term" value="P:L-serine biosynthetic process"/>
    <property type="evidence" value="ECO:0007669"/>
    <property type="project" value="UniProtKB-ARBA"/>
</dbReference>
<dbReference type="SUPFAM" id="SSF51735">
    <property type="entry name" value="NAD(P)-binding Rossmann-fold domains"/>
    <property type="match status" value="1"/>
</dbReference>
<dbReference type="InterPro" id="IPR006139">
    <property type="entry name" value="D-isomer_2_OHA_DH_cat_dom"/>
</dbReference>
<feature type="domain" description="D-isomer specific 2-hydroxyacid dehydrogenase NAD-binding" evidence="7">
    <location>
        <begin position="112"/>
        <end position="289"/>
    </location>
</feature>
<dbReference type="PROSITE" id="PS00671">
    <property type="entry name" value="D_2_HYDROXYACID_DH_3"/>
    <property type="match status" value="1"/>
</dbReference>
<accession>A0A6U1SW15</accession>